<name>A0AAP2GEB2_9BACT</name>
<dbReference type="EMBL" id="JAHESC010000023">
    <property type="protein sequence ID" value="MBT1688177.1"/>
    <property type="molecule type" value="Genomic_DNA"/>
</dbReference>
<organism evidence="4 5">
    <name type="scientific">Dawidia soli</name>
    <dbReference type="NCBI Taxonomy" id="2782352"/>
    <lineage>
        <taxon>Bacteria</taxon>
        <taxon>Pseudomonadati</taxon>
        <taxon>Bacteroidota</taxon>
        <taxon>Cytophagia</taxon>
        <taxon>Cytophagales</taxon>
        <taxon>Chryseotaleaceae</taxon>
        <taxon>Dawidia</taxon>
    </lineage>
</organism>
<evidence type="ECO:0000313" key="4">
    <source>
        <dbReference type="EMBL" id="MBT1688177.1"/>
    </source>
</evidence>
<evidence type="ECO:0000259" key="3">
    <source>
        <dbReference type="Pfam" id="PF02581"/>
    </source>
</evidence>
<dbReference type="InterPro" id="IPR013785">
    <property type="entry name" value="Aldolase_TIM"/>
</dbReference>
<dbReference type="AlphaFoldDB" id="A0AAP2GEB2"/>
<keyword evidence="2" id="KW-0784">Thiamine biosynthesis</keyword>
<evidence type="ECO:0000256" key="1">
    <source>
        <dbReference type="ARBA" id="ARBA00004948"/>
    </source>
</evidence>
<dbReference type="PANTHER" id="PTHR20857">
    <property type="entry name" value="THIAMINE-PHOSPHATE PYROPHOSPHORYLASE"/>
    <property type="match status" value="1"/>
</dbReference>
<protein>
    <submittedName>
        <fullName evidence="4">Thiamine phosphate synthase</fullName>
    </submittedName>
</protein>
<dbReference type="GO" id="GO:0009228">
    <property type="term" value="P:thiamine biosynthetic process"/>
    <property type="evidence" value="ECO:0007669"/>
    <property type="project" value="UniProtKB-KW"/>
</dbReference>
<proteinExistence type="predicted"/>
<dbReference type="GO" id="GO:0005737">
    <property type="term" value="C:cytoplasm"/>
    <property type="evidence" value="ECO:0007669"/>
    <property type="project" value="TreeGrafter"/>
</dbReference>
<comment type="pathway">
    <text evidence="1">Cofactor biosynthesis; thiamine diphosphate biosynthesis.</text>
</comment>
<reference evidence="4 5" key="1">
    <citation type="submission" date="2021-05" db="EMBL/GenBank/DDBJ databases">
        <title>A Polyphasic approach of four new species of the genus Ohtaekwangia: Ohtaekwangia histidinii sp. nov., Ohtaekwangia cretensis sp. nov., Ohtaekwangia indiensis sp. nov., Ohtaekwangia reichenbachii sp. nov. from diverse environment.</title>
        <authorList>
            <person name="Octaviana S."/>
        </authorList>
    </citation>
    <scope>NUCLEOTIDE SEQUENCE [LARGE SCALE GENOMIC DNA]</scope>
    <source>
        <strain evidence="4 5">PWU37</strain>
    </source>
</reference>
<evidence type="ECO:0000313" key="5">
    <source>
        <dbReference type="Proteomes" id="UP001319180"/>
    </source>
</evidence>
<dbReference type="Proteomes" id="UP001319180">
    <property type="component" value="Unassembled WGS sequence"/>
</dbReference>
<keyword evidence="5" id="KW-1185">Reference proteome</keyword>
<dbReference type="PANTHER" id="PTHR20857:SF15">
    <property type="entry name" value="THIAMINE-PHOSPHATE SYNTHASE"/>
    <property type="match status" value="1"/>
</dbReference>
<gene>
    <name evidence="4" type="ORF">KK078_16520</name>
</gene>
<feature type="domain" description="Thiamine phosphate synthase/TenI" evidence="3">
    <location>
        <begin position="15"/>
        <end position="177"/>
    </location>
</feature>
<dbReference type="CDD" id="cd00564">
    <property type="entry name" value="TMP_TenI"/>
    <property type="match status" value="1"/>
</dbReference>
<dbReference type="Pfam" id="PF02581">
    <property type="entry name" value="TMP-TENI"/>
    <property type="match status" value="1"/>
</dbReference>
<dbReference type="GO" id="GO:0004789">
    <property type="term" value="F:thiamine-phosphate diphosphorylase activity"/>
    <property type="evidence" value="ECO:0007669"/>
    <property type="project" value="TreeGrafter"/>
</dbReference>
<comment type="caution">
    <text evidence="4">The sequence shown here is derived from an EMBL/GenBank/DDBJ whole genome shotgun (WGS) entry which is preliminary data.</text>
</comment>
<dbReference type="RefSeq" id="WP_254091404.1">
    <property type="nucleotide sequence ID" value="NZ_JAHESC010000023.1"/>
</dbReference>
<accession>A0AAP2GEB2</accession>
<sequence>MLVVISSPVPMPREAECFNRLFEAGLEVLHVRKPKAGAGVFRDLLQGIDLRYYGRLTWHQHHAEGETWGMQRIHLPSIVRQQTPSAQLDRWKALGKTISTSIHSPEEYRTLSSAIDYALLGPVFPSISKPGYRSTAPLEAPARASQTTKRIAIGGLDPYRCEAVYNLGFDGIAALGSIWQQGDPVQNFKQLQEAWYIHAR</sequence>
<dbReference type="Gene3D" id="3.20.20.70">
    <property type="entry name" value="Aldolase class I"/>
    <property type="match status" value="1"/>
</dbReference>
<evidence type="ECO:0000256" key="2">
    <source>
        <dbReference type="ARBA" id="ARBA00022977"/>
    </source>
</evidence>
<dbReference type="InterPro" id="IPR036206">
    <property type="entry name" value="ThiamineP_synth_sf"/>
</dbReference>
<dbReference type="SUPFAM" id="SSF51391">
    <property type="entry name" value="Thiamin phosphate synthase"/>
    <property type="match status" value="1"/>
</dbReference>
<dbReference type="InterPro" id="IPR022998">
    <property type="entry name" value="ThiamineP_synth_TenI"/>
</dbReference>